<dbReference type="PROSITE" id="PS51355">
    <property type="entry name" value="GLUTATHIONE_PEROXID_3"/>
    <property type="match status" value="1"/>
</dbReference>
<accession>A0A8B6FFK4</accession>
<evidence type="ECO:0000313" key="6">
    <source>
        <dbReference type="Proteomes" id="UP000596742"/>
    </source>
</evidence>
<dbReference type="EMBL" id="UYJE01006785">
    <property type="protein sequence ID" value="VDI48952.1"/>
    <property type="molecule type" value="Genomic_DNA"/>
</dbReference>
<comment type="similarity">
    <text evidence="1">Belongs to the glutathione peroxidase family.</text>
</comment>
<sequence>MGIFVDIVTIVLATLWSVCGQNVSSRQVACYHHDDNLHSVYNFSMPDIHGEKTIDFSQYRGKQEPGANGTEILNMLKHVRPGSGFVPNFTLTQKTDVNGEKEHALYTYLKAYCPPVDDIFYTEKSGIYYKPYHNSDVRWNFEKFLINKEGKAVMRYPTRLVPSALEKDIQDLLEEGSQSNSYGGGPGR</sequence>
<dbReference type="OrthoDB" id="446890at2759"/>
<dbReference type="AlphaFoldDB" id="A0A8B6FFK4"/>
<name>A0A8B6FFK4_MYTGA</name>
<dbReference type="Gene3D" id="3.40.30.10">
    <property type="entry name" value="Glutaredoxin"/>
    <property type="match status" value="1"/>
</dbReference>
<dbReference type="GO" id="GO:0006979">
    <property type="term" value="P:response to oxidative stress"/>
    <property type="evidence" value="ECO:0007669"/>
    <property type="project" value="InterPro"/>
</dbReference>
<dbReference type="GO" id="GO:0004602">
    <property type="term" value="F:glutathione peroxidase activity"/>
    <property type="evidence" value="ECO:0007669"/>
    <property type="project" value="UniProtKB-EC"/>
</dbReference>
<evidence type="ECO:0000256" key="3">
    <source>
        <dbReference type="ARBA" id="ARBA00023002"/>
    </source>
</evidence>
<keyword evidence="6" id="KW-1185">Reference proteome</keyword>
<reference evidence="5" key="1">
    <citation type="submission" date="2018-11" db="EMBL/GenBank/DDBJ databases">
        <authorList>
            <person name="Alioto T."/>
            <person name="Alioto T."/>
        </authorList>
    </citation>
    <scope>NUCLEOTIDE SEQUENCE</scope>
</reference>
<gene>
    <name evidence="5" type="ORF">MGAL_10B089564</name>
</gene>
<proteinExistence type="inferred from homology"/>
<dbReference type="EC" id="1.11.1.9" evidence="5"/>
<dbReference type="PANTHER" id="PTHR11592:SF134">
    <property type="entry name" value="PHOSPHOLIPID HYDROPEROXIDE GLUTATHIONE PEROXIDASE"/>
    <property type="match status" value="1"/>
</dbReference>
<evidence type="ECO:0000313" key="5">
    <source>
        <dbReference type="EMBL" id="VDI48952.1"/>
    </source>
</evidence>
<dbReference type="SUPFAM" id="SSF52833">
    <property type="entry name" value="Thioredoxin-like"/>
    <property type="match status" value="1"/>
</dbReference>
<dbReference type="InterPro" id="IPR000889">
    <property type="entry name" value="Glutathione_peroxidase"/>
</dbReference>
<keyword evidence="4" id="KW-0732">Signal</keyword>
<evidence type="ECO:0000256" key="1">
    <source>
        <dbReference type="ARBA" id="ARBA00006926"/>
    </source>
</evidence>
<dbReference type="Proteomes" id="UP000596742">
    <property type="component" value="Unassembled WGS sequence"/>
</dbReference>
<organism evidence="5 6">
    <name type="scientific">Mytilus galloprovincialis</name>
    <name type="common">Mediterranean mussel</name>
    <dbReference type="NCBI Taxonomy" id="29158"/>
    <lineage>
        <taxon>Eukaryota</taxon>
        <taxon>Metazoa</taxon>
        <taxon>Spiralia</taxon>
        <taxon>Lophotrochozoa</taxon>
        <taxon>Mollusca</taxon>
        <taxon>Bivalvia</taxon>
        <taxon>Autobranchia</taxon>
        <taxon>Pteriomorphia</taxon>
        <taxon>Mytilida</taxon>
        <taxon>Mytiloidea</taxon>
        <taxon>Mytilidae</taxon>
        <taxon>Mytilinae</taxon>
        <taxon>Mytilus</taxon>
    </lineage>
</organism>
<feature type="signal peptide" evidence="4">
    <location>
        <begin position="1"/>
        <end position="20"/>
    </location>
</feature>
<dbReference type="InterPro" id="IPR036249">
    <property type="entry name" value="Thioredoxin-like_sf"/>
</dbReference>
<keyword evidence="3 5" id="KW-0560">Oxidoreductase</keyword>
<dbReference type="PANTHER" id="PTHR11592">
    <property type="entry name" value="GLUTATHIONE PEROXIDASE"/>
    <property type="match status" value="1"/>
</dbReference>
<dbReference type="Pfam" id="PF00255">
    <property type="entry name" value="GSHPx"/>
    <property type="match status" value="1"/>
</dbReference>
<evidence type="ECO:0000256" key="4">
    <source>
        <dbReference type="SAM" id="SignalP"/>
    </source>
</evidence>
<feature type="chain" id="PRO_5032875859" evidence="4">
    <location>
        <begin position="21"/>
        <end position="188"/>
    </location>
</feature>
<protein>
    <submittedName>
        <fullName evidence="5">Glutathione peroxidase</fullName>
        <ecNumber evidence="5">1.11.1.9</ecNumber>
    </submittedName>
</protein>
<keyword evidence="2 5" id="KW-0575">Peroxidase</keyword>
<comment type="caution">
    <text evidence="5">The sequence shown here is derived from an EMBL/GenBank/DDBJ whole genome shotgun (WGS) entry which is preliminary data.</text>
</comment>
<evidence type="ECO:0000256" key="2">
    <source>
        <dbReference type="ARBA" id="ARBA00022559"/>
    </source>
</evidence>